<evidence type="ECO:0000313" key="3">
    <source>
        <dbReference type="Proteomes" id="UP001283361"/>
    </source>
</evidence>
<keyword evidence="1" id="KW-0472">Membrane</keyword>
<keyword evidence="1" id="KW-0812">Transmembrane</keyword>
<feature type="transmembrane region" description="Helical" evidence="1">
    <location>
        <begin position="7"/>
        <end position="29"/>
    </location>
</feature>
<evidence type="ECO:0000313" key="2">
    <source>
        <dbReference type="EMBL" id="KAK3797963.1"/>
    </source>
</evidence>
<keyword evidence="3" id="KW-1185">Reference proteome</keyword>
<dbReference type="EMBL" id="JAWDGP010000728">
    <property type="protein sequence ID" value="KAK3797963.1"/>
    <property type="molecule type" value="Genomic_DNA"/>
</dbReference>
<protein>
    <submittedName>
        <fullName evidence="2">Uncharacterized protein</fullName>
    </submittedName>
</protein>
<name>A0AAE1B1H2_9GAST</name>
<reference evidence="2" key="1">
    <citation type="journal article" date="2023" name="G3 (Bethesda)">
        <title>A reference genome for the long-term kleptoplast-retaining sea slug Elysia crispata morphotype clarki.</title>
        <authorList>
            <person name="Eastman K.E."/>
            <person name="Pendleton A.L."/>
            <person name="Shaikh M.A."/>
            <person name="Suttiyut T."/>
            <person name="Ogas R."/>
            <person name="Tomko P."/>
            <person name="Gavelis G."/>
            <person name="Widhalm J.R."/>
            <person name="Wisecaver J.H."/>
        </authorList>
    </citation>
    <scope>NUCLEOTIDE SEQUENCE</scope>
    <source>
        <strain evidence="2">ECLA1</strain>
    </source>
</reference>
<dbReference type="AlphaFoldDB" id="A0AAE1B1H2"/>
<evidence type="ECO:0000256" key="1">
    <source>
        <dbReference type="SAM" id="Phobius"/>
    </source>
</evidence>
<comment type="caution">
    <text evidence="2">The sequence shown here is derived from an EMBL/GenBank/DDBJ whole genome shotgun (WGS) entry which is preliminary data.</text>
</comment>
<sequence length="178" mass="20703">MNYLRRLTLFLTTTRVSTIAVVVALYHILEFALWFGSYSTGTLTLVDLMRCRNENVTTCGASYDSSERHFRILCKPDCQYIDIKECAKLDITYNAWSNTYRALDEDNLLFPRTWKIPPGSTEGSIRSRWSPVPMNVEHITRIYRRFHSLQIISCSHERGTYHQDLQKVPFALDGLLFP</sequence>
<organism evidence="2 3">
    <name type="scientific">Elysia crispata</name>
    <name type="common">lettuce slug</name>
    <dbReference type="NCBI Taxonomy" id="231223"/>
    <lineage>
        <taxon>Eukaryota</taxon>
        <taxon>Metazoa</taxon>
        <taxon>Spiralia</taxon>
        <taxon>Lophotrochozoa</taxon>
        <taxon>Mollusca</taxon>
        <taxon>Gastropoda</taxon>
        <taxon>Heterobranchia</taxon>
        <taxon>Euthyneura</taxon>
        <taxon>Panpulmonata</taxon>
        <taxon>Sacoglossa</taxon>
        <taxon>Placobranchoidea</taxon>
        <taxon>Plakobranchidae</taxon>
        <taxon>Elysia</taxon>
    </lineage>
</organism>
<dbReference type="Proteomes" id="UP001283361">
    <property type="component" value="Unassembled WGS sequence"/>
</dbReference>
<accession>A0AAE1B1H2</accession>
<proteinExistence type="predicted"/>
<keyword evidence="1" id="KW-1133">Transmembrane helix</keyword>
<gene>
    <name evidence="2" type="ORF">RRG08_038532</name>
</gene>